<organism evidence="4 5">
    <name type="scientific">Pseudomonas straminea</name>
    <dbReference type="NCBI Taxonomy" id="47882"/>
    <lineage>
        <taxon>Bacteria</taxon>
        <taxon>Pseudomonadati</taxon>
        <taxon>Pseudomonadota</taxon>
        <taxon>Gammaproteobacteria</taxon>
        <taxon>Pseudomonadales</taxon>
        <taxon>Pseudomonadaceae</taxon>
        <taxon>Phytopseudomonas</taxon>
    </lineage>
</organism>
<name>A0A1I1RHQ1_PSEOC</name>
<dbReference type="InterPro" id="IPR009722">
    <property type="entry name" value="YjiK/CarP"/>
</dbReference>
<dbReference type="RefSeq" id="WP_093500169.1">
    <property type="nucleotide sequence ID" value="NZ_BSSG01000001.1"/>
</dbReference>
<proteinExistence type="predicted"/>
<comment type="subcellular location">
    <subcellularLocation>
        <location evidence="1">Cell membrane</location>
    </subcellularLocation>
</comment>
<evidence type="ECO:0000313" key="5">
    <source>
        <dbReference type="Proteomes" id="UP000243950"/>
    </source>
</evidence>
<accession>A0A1I1RHQ1</accession>
<sequence>MIAAIKQAFSRLPLVRPRVWALLSILLLAGYQMHALHLDDRLYYWLTTPAASQAAPGSLTGREYKVQVNARPVAGVDDNLSGITYDDQRDQLWAVVNNPSELLAMSRDGEVTARYPLSGFSDVEDVTYLGDGQLLFVEEREQRLVVVPVPTQAGALFREDHRSLTLGIGRDGNQGFEGIAYDRAGDRLFVAKEHSPMKLYEVRGLKRSIDGDFGLEIIDHDEWIRDSVFATDLSAAHFDERTGHLVLLSDESKRVMELDGNSGKLIGYRTLDSDFAGLGKAVPHGEGMTFDDRGNLYIVSEPNLFYRFNRS</sequence>
<dbReference type="Pfam" id="PF06977">
    <property type="entry name" value="SdiA-regulated"/>
    <property type="match status" value="1"/>
</dbReference>
<evidence type="ECO:0000256" key="2">
    <source>
        <dbReference type="ARBA" id="ARBA00022475"/>
    </source>
</evidence>
<gene>
    <name evidence="4" type="ORF">SAMN05216372_101229</name>
</gene>
<keyword evidence="3" id="KW-0472">Membrane</keyword>
<evidence type="ECO:0000256" key="3">
    <source>
        <dbReference type="ARBA" id="ARBA00023136"/>
    </source>
</evidence>
<reference evidence="5" key="1">
    <citation type="submission" date="2016-10" db="EMBL/GenBank/DDBJ databases">
        <authorList>
            <person name="Varghese N."/>
            <person name="Submissions S."/>
        </authorList>
    </citation>
    <scope>NUCLEOTIDE SEQUENCE [LARGE SCALE GENOMIC DNA]</scope>
    <source>
        <strain evidence="5">JCM 2783</strain>
    </source>
</reference>
<dbReference type="Gene3D" id="2.130.10.10">
    <property type="entry name" value="YVTN repeat-like/Quinoprotein amine dehydrogenase"/>
    <property type="match status" value="1"/>
</dbReference>
<evidence type="ECO:0000256" key="1">
    <source>
        <dbReference type="ARBA" id="ARBA00004236"/>
    </source>
</evidence>
<dbReference type="AlphaFoldDB" id="A0A1I1RHQ1"/>
<dbReference type="Proteomes" id="UP000243950">
    <property type="component" value="Unassembled WGS sequence"/>
</dbReference>
<dbReference type="SUPFAM" id="SSF50956">
    <property type="entry name" value="Thermostable phytase (3-phytase)"/>
    <property type="match status" value="1"/>
</dbReference>
<dbReference type="InterPro" id="IPR015943">
    <property type="entry name" value="WD40/YVTN_repeat-like_dom_sf"/>
</dbReference>
<dbReference type="EMBL" id="FOMO01000001">
    <property type="protein sequence ID" value="SFD33821.1"/>
    <property type="molecule type" value="Genomic_DNA"/>
</dbReference>
<protein>
    <submittedName>
        <fullName evidence="4">Uncharacterized protein YjiK</fullName>
    </submittedName>
</protein>
<dbReference type="GO" id="GO:0005886">
    <property type="term" value="C:plasma membrane"/>
    <property type="evidence" value="ECO:0007669"/>
    <property type="project" value="UniProtKB-SubCell"/>
</dbReference>
<evidence type="ECO:0000313" key="4">
    <source>
        <dbReference type="EMBL" id="SFD33821.1"/>
    </source>
</evidence>
<keyword evidence="5" id="KW-1185">Reference proteome</keyword>
<dbReference type="CDD" id="cd09971">
    <property type="entry name" value="SdiA-regulated"/>
    <property type="match status" value="1"/>
</dbReference>
<keyword evidence="2" id="KW-1003">Cell membrane</keyword>